<dbReference type="AlphaFoldDB" id="A0A1M5H940"/>
<organism evidence="1 2">
    <name type="scientific">Bradyrhizobium erythrophlei</name>
    <dbReference type="NCBI Taxonomy" id="1437360"/>
    <lineage>
        <taxon>Bacteria</taxon>
        <taxon>Pseudomonadati</taxon>
        <taxon>Pseudomonadota</taxon>
        <taxon>Alphaproteobacteria</taxon>
        <taxon>Hyphomicrobiales</taxon>
        <taxon>Nitrobacteraceae</taxon>
        <taxon>Bradyrhizobium</taxon>
    </lineage>
</organism>
<dbReference type="Proteomes" id="UP000189796">
    <property type="component" value="Chromosome I"/>
</dbReference>
<name>A0A1M5H940_9BRAD</name>
<protein>
    <submittedName>
        <fullName evidence="1">Uncharacterized protein</fullName>
    </submittedName>
</protein>
<evidence type="ECO:0000313" key="2">
    <source>
        <dbReference type="Proteomes" id="UP000189796"/>
    </source>
</evidence>
<sequence length="49" mass="5148">MLWIFAGNIAPRGARARLLNGLVPSPAEAANSRASIMKCYLVVTPGPVP</sequence>
<reference evidence="1 2" key="1">
    <citation type="submission" date="2016-11" db="EMBL/GenBank/DDBJ databases">
        <authorList>
            <person name="Jaros S."/>
            <person name="Januszkiewicz K."/>
            <person name="Wedrychowicz H."/>
        </authorList>
    </citation>
    <scope>NUCLEOTIDE SEQUENCE [LARGE SCALE GENOMIC DNA]</scope>
    <source>
        <strain evidence="1 2">GAS138</strain>
    </source>
</reference>
<proteinExistence type="predicted"/>
<dbReference type="EMBL" id="LT670817">
    <property type="protein sequence ID" value="SHG12403.1"/>
    <property type="molecule type" value="Genomic_DNA"/>
</dbReference>
<gene>
    <name evidence="1" type="ORF">SAMN05443248_0367</name>
</gene>
<accession>A0A1M5H940</accession>
<evidence type="ECO:0000313" key="1">
    <source>
        <dbReference type="EMBL" id="SHG12403.1"/>
    </source>
</evidence>